<dbReference type="InterPro" id="IPR027383">
    <property type="entry name" value="Znf_put"/>
</dbReference>
<proteinExistence type="predicted"/>
<dbReference type="RefSeq" id="WP_131285211.1">
    <property type="nucleotide sequence ID" value="NZ_SJKA01000002.1"/>
</dbReference>
<dbReference type="OrthoDB" id="3267840at2"/>
<dbReference type="EMBL" id="SJKA01000002">
    <property type="protein sequence ID" value="TCC39265.1"/>
    <property type="molecule type" value="Genomic_DNA"/>
</dbReference>
<feature type="domain" description="Putative zinc-finger" evidence="1">
    <location>
        <begin position="11"/>
        <end position="44"/>
    </location>
</feature>
<name>A0A4R0JCD5_9ACTN</name>
<comment type="caution">
    <text evidence="2">The sequence shown here is derived from an EMBL/GenBank/DDBJ whole genome shotgun (WGS) entry which is preliminary data.</text>
</comment>
<dbReference type="NCBIfam" id="TIGR03988">
    <property type="entry name" value="antisig_RsrA"/>
    <property type="match status" value="1"/>
</dbReference>
<evidence type="ECO:0000313" key="2">
    <source>
        <dbReference type="EMBL" id="TCC39265.1"/>
    </source>
</evidence>
<reference evidence="2 3" key="1">
    <citation type="submission" date="2019-02" db="EMBL/GenBank/DDBJ databases">
        <title>Kribbella capetownensis sp. nov. and Kribbella speibonae sp. nov., isolated from soil.</title>
        <authorList>
            <person name="Curtis S.M."/>
            <person name="Norton I."/>
            <person name="Everest G.J."/>
            <person name="Meyers P.R."/>
        </authorList>
    </citation>
    <scope>NUCLEOTIDE SEQUENCE [LARGE SCALE GENOMIC DNA]</scope>
    <source>
        <strain evidence="2 3">DSM 27082</strain>
    </source>
</reference>
<keyword evidence="3" id="KW-1185">Reference proteome</keyword>
<evidence type="ECO:0000259" key="1">
    <source>
        <dbReference type="Pfam" id="PF13490"/>
    </source>
</evidence>
<sequence>MSCGEHHDVDCGEILQRVYVFIDNELEDASSDEIRQHLEECAPCLDEYDLERCVKKLVHRSCGSDHAPDALRQKILLRLTQIQIETTTTTTTD</sequence>
<gene>
    <name evidence="2" type="primary">rsrA</name>
    <name evidence="2" type="ORF">E0H50_04815</name>
</gene>
<dbReference type="Pfam" id="PF13490">
    <property type="entry name" value="zf-HC2"/>
    <property type="match status" value="1"/>
</dbReference>
<accession>A0A4R0JCD5</accession>
<organism evidence="2 3">
    <name type="scientific">Kribbella sindirgiensis</name>
    <dbReference type="NCBI Taxonomy" id="1124744"/>
    <lineage>
        <taxon>Bacteria</taxon>
        <taxon>Bacillati</taxon>
        <taxon>Actinomycetota</taxon>
        <taxon>Actinomycetes</taxon>
        <taxon>Propionibacteriales</taxon>
        <taxon>Kribbellaceae</taxon>
        <taxon>Kribbella</taxon>
    </lineage>
</organism>
<dbReference type="Proteomes" id="UP000292695">
    <property type="component" value="Unassembled WGS sequence"/>
</dbReference>
<dbReference type="InterPro" id="IPR024020">
    <property type="entry name" value="Anit_sigma_mycothiol_RsrA"/>
</dbReference>
<dbReference type="AlphaFoldDB" id="A0A4R0JCD5"/>
<evidence type="ECO:0000313" key="3">
    <source>
        <dbReference type="Proteomes" id="UP000292695"/>
    </source>
</evidence>
<protein>
    <submittedName>
        <fullName evidence="2">Mycothiol system anti-sigma-R factor</fullName>
    </submittedName>
</protein>